<accession>A0A0G1U5C8</accession>
<evidence type="ECO:0000256" key="2">
    <source>
        <dbReference type="PROSITE-ProRule" id="PRU00169"/>
    </source>
</evidence>
<feature type="modified residue" description="4-aspartylphosphate" evidence="2">
    <location>
        <position position="64"/>
    </location>
</feature>
<dbReference type="GO" id="GO:0000160">
    <property type="term" value="P:phosphorelay signal transduction system"/>
    <property type="evidence" value="ECO:0007669"/>
    <property type="project" value="InterPro"/>
</dbReference>
<proteinExistence type="predicted"/>
<dbReference type="Gene3D" id="3.40.50.2300">
    <property type="match status" value="1"/>
</dbReference>
<evidence type="ECO:0000313" key="4">
    <source>
        <dbReference type="EMBL" id="KKU89249.1"/>
    </source>
</evidence>
<dbReference type="InterPro" id="IPR050595">
    <property type="entry name" value="Bact_response_regulator"/>
</dbReference>
<dbReference type="InterPro" id="IPR001789">
    <property type="entry name" value="Sig_transdc_resp-reg_receiver"/>
</dbReference>
<comment type="caution">
    <text evidence="4">The sequence shown here is derived from an EMBL/GenBank/DDBJ whole genome shotgun (WGS) entry which is preliminary data.</text>
</comment>
<keyword evidence="4" id="KW-0808">Transferase</keyword>
<name>A0A0G1U5C8_9BACT</name>
<dbReference type="CDD" id="cd17574">
    <property type="entry name" value="REC_OmpR"/>
    <property type="match status" value="1"/>
</dbReference>
<organism evidence="4 5">
    <name type="scientific">Candidatus Wolfebacteria bacterium GW2011_GWA2_47_9b</name>
    <dbReference type="NCBI Taxonomy" id="1619005"/>
    <lineage>
        <taxon>Bacteria</taxon>
        <taxon>Candidatus Wolfeibacteriota</taxon>
    </lineage>
</organism>
<dbReference type="PANTHER" id="PTHR44591:SF3">
    <property type="entry name" value="RESPONSE REGULATORY DOMAIN-CONTAINING PROTEIN"/>
    <property type="match status" value="1"/>
</dbReference>
<evidence type="ECO:0000256" key="1">
    <source>
        <dbReference type="ARBA" id="ARBA00022553"/>
    </source>
</evidence>
<keyword evidence="4" id="KW-0418">Kinase</keyword>
<dbReference type="SUPFAM" id="SSF52172">
    <property type="entry name" value="CheY-like"/>
    <property type="match status" value="1"/>
</dbReference>
<protein>
    <submittedName>
        <fullName evidence="4">PAS/PAC sensor hybrid histidine kinase</fullName>
    </submittedName>
</protein>
<evidence type="ECO:0000259" key="3">
    <source>
        <dbReference type="PROSITE" id="PS50110"/>
    </source>
</evidence>
<dbReference type="AlphaFoldDB" id="A0A0G1U5C8"/>
<sequence length="150" mass="16667">MIYYTNRQSFTVMQKILLVEDDPFLSSLLKNRLLKEGFEVVHARDGEEALAALRTTSVQLVLLDIILPKRSGFEVMEDIRTDGQIKLQNVDLPIIVISNLGQPEDMEKGKALGAIEYFVKAKTSIDDLVGRVKEFVGGVQPEAPAPVPTI</sequence>
<dbReference type="Pfam" id="PF00072">
    <property type="entry name" value="Response_reg"/>
    <property type="match status" value="1"/>
</dbReference>
<dbReference type="SMART" id="SM00448">
    <property type="entry name" value="REC"/>
    <property type="match status" value="1"/>
</dbReference>
<feature type="domain" description="Response regulatory" evidence="3">
    <location>
        <begin position="15"/>
        <end position="135"/>
    </location>
</feature>
<dbReference type="GO" id="GO:0016301">
    <property type="term" value="F:kinase activity"/>
    <property type="evidence" value="ECO:0007669"/>
    <property type="project" value="UniProtKB-KW"/>
</dbReference>
<dbReference type="PROSITE" id="PS50110">
    <property type="entry name" value="RESPONSE_REGULATORY"/>
    <property type="match status" value="1"/>
</dbReference>
<evidence type="ECO:0000313" key="5">
    <source>
        <dbReference type="Proteomes" id="UP000033882"/>
    </source>
</evidence>
<dbReference type="Proteomes" id="UP000033882">
    <property type="component" value="Unassembled WGS sequence"/>
</dbReference>
<gene>
    <name evidence="4" type="ORF">UY19_C0017G0014</name>
</gene>
<reference evidence="4 5" key="1">
    <citation type="journal article" date="2015" name="Nature">
        <title>rRNA introns, odd ribosomes, and small enigmatic genomes across a large radiation of phyla.</title>
        <authorList>
            <person name="Brown C.T."/>
            <person name="Hug L.A."/>
            <person name="Thomas B.C."/>
            <person name="Sharon I."/>
            <person name="Castelle C.J."/>
            <person name="Singh A."/>
            <person name="Wilkins M.J."/>
            <person name="Williams K.H."/>
            <person name="Banfield J.F."/>
        </authorList>
    </citation>
    <scope>NUCLEOTIDE SEQUENCE [LARGE SCALE GENOMIC DNA]</scope>
</reference>
<dbReference type="InterPro" id="IPR011006">
    <property type="entry name" value="CheY-like_superfamily"/>
</dbReference>
<dbReference type="EMBL" id="LCPB01000017">
    <property type="protein sequence ID" value="KKU89249.1"/>
    <property type="molecule type" value="Genomic_DNA"/>
</dbReference>
<keyword evidence="1 2" id="KW-0597">Phosphoprotein</keyword>
<dbReference type="PANTHER" id="PTHR44591">
    <property type="entry name" value="STRESS RESPONSE REGULATOR PROTEIN 1"/>
    <property type="match status" value="1"/>
</dbReference>